<feature type="transmembrane region" description="Helical" evidence="1">
    <location>
        <begin position="140"/>
        <end position="161"/>
    </location>
</feature>
<keyword evidence="3" id="KW-1185">Reference proteome</keyword>
<accession>W9HCA4</accession>
<organism evidence="2 3">
    <name type="scientific">Skermanella stibiiresistens SB22</name>
    <dbReference type="NCBI Taxonomy" id="1385369"/>
    <lineage>
        <taxon>Bacteria</taxon>
        <taxon>Pseudomonadati</taxon>
        <taxon>Pseudomonadota</taxon>
        <taxon>Alphaproteobacteria</taxon>
        <taxon>Rhodospirillales</taxon>
        <taxon>Azospirillaceae</taxon>
        <taxon>Skermanella</taxon>
    </lineage>
</organism>
<dbReference type="STRING" id="1385369.N825_27860"/>
<evidence type="ECO:0000256" key="1">
    <source>
        <dbReference type="SAM" id="Phobius"/>
    </source>
</evidence>
<dbReference type="Proteomes" id="UP000019486">
    <property type="component" value="Unassembled WGS sequence"/>
</dbReference>
<evidence type="ECO:0000313" key="3">
    <source>
        <dbReference type="Proteomes" id="UP000019486"/>
    </source>
</evidence>
<comment type="caution">
    <text evidence="2">The sequence shown here is derived from an EMBL/GenBank/DDBJ whole genome shotgun (WGS) entry which is preliminary data.</text>
</comment>
<dbReference type="AlphaFoldDB" id="W9HCA4"/>
<keyword evidence="1" id="KW-0812">Transmembrane</keyword>
<feature type="transmembrane region" description="Helical" evidence="1">
    <location>
        <begin position="25"/>
        <end position="45"/>
    </location>
</feature>
<keyword evidence="1" id="KW-0472">Membrane</keyword>
<name>W9HCA4_9PROT</name>
<feature type="transmembrane region" description="Helical" evidence="1">
    <location>
        <begin position="98"/>
        <end position="119"/>
    </location>
</feature>
<feature type="transmembrane region" description="Helical" evidence="1">
    <location>
        <begin position="57"/>
        <end position="78"/>
    </location>
</feature>
<dbReference type="NCBIfam" id="NF037970">
    <property type="entry name" value="vanZ_1"/>
    <property type="match status" value="1"/>
</dbReference>
<dbReference type="EMBL" id="AVFL01000004">
    <property type="protein sequence ID" value="EWY41513.1"/>
    <property type="molecule type" value="Genomic_DNA"/>
</dbReference>
<protein>
    <recommendedName>
        <fullName evidence="4">VanZ-like domain-containing protein</fullName>
    </recommendedName>
</protein>
<proteinExistence type="predicted"/>
<evidence type="ECO:0000313" key="2">
    <source>
        <dbReference type="EMBL" id="EWY41513.1"/>
    </source>
</evidence>
<feature type="transmembrane region" description="Helical" evidence="1">
    <location>
        <begin position="173"/>
        <end position="194"/>
    </location>
</feature>
<sequence length="257" mass="26912">MLVALYVNTFEIWGLLVAATGARNAALVPFAVLGVAVTVAIMLGWRIRRSGTAGIDLGALAGALALIALGLLITDPAYPAKRIHVPQYLLLSLVLRRALSDHVGGWALTVATALLTALFGIHDELLQGLHPHRTYGLRDILVNGVSAAAGAALARGIGLWPGPDRPFAVDAKLVTAGVALALAVAFPMVTLVAYRNAMPPPWLGVPVLAVSVLLLIGWGIPRPADPASRRLAAVFAWTALPLALYPVIPHVTPLVFN</sequence>
<dbReference type="RefSeq" id="WP_157619042.1">
    <property type="nucleotide sequence ID" value="NZ_AVFL01000004.1"/>
</dbReference>
<gene>
    <name evidence="2" type="ORF">N825_27860</name>
</gene>
<reference evidence="2 3" key="1">
    <citation type="submission" date="2013-08" db="EMBL/GenBank/DDBJ databases">
        <title>The genome sequence of Skermanella stibiiresistens.</title>
        <authorList>
            <person name="Zhu W."/>
            <person name="Wang G."/>
        </authorList>
    </citation>
    <scope>NUCLEOTIDE SEQUENCE [LARGE SCALE GENOMIC DNA]</scope>
    <source>
        <strain evidence="2 3">SB22</strain>
    </source>
</reference>
<feature type="transmembrane region" description="Helical" evidence="1">
    <location>
        <begin position="232"/>
        <end position="256"/>
    </location>
</feature>
<evidence type="ECO:0008006" key="4">
    <source>
        <dbReference type="Google" id="ProtNLM"/>
    </source>
</evidence>
<feature type="transmembrane region" description="Helical" evidence="1">
    <location>
        <begin position="201"/>
        <end position="220"/>
    </location>
</feature>
<keyword evidence="1" id="KW-1133">Transmembrane helix</keyword>
<dbReference type="OrthoDB" id="5432702at2"/>